<protein>
    <submittedName>
        <fullName evidence="1">Uncharacterized protein</fullName>
    </submittedName>
</protein>
<reference evidence="1 2" key="1">
    <citation type="submission" date="2022-06" db="EMBL/GenBank/DDBJ databases">
        <title>Ideonella sp. NS12-5 Genome sequencing and assembly.</title>
        <authorList>
            <person name="Jung Y."/>
        </authorList>
    </citation>
    <scope>NUCLEOTIDE SEQUENCE [LARGE SCALE GENOMIC DNA]</scope>
    <source>
        <strain evidence="1 2">NS12-5</strain>
    </source>
</reference>
<evidence type="ECO:0000313" key="1">
    <source>
        <dbReference type="EMBL" id="MCO5978953.1"/>
    </source>
</evidence>
<evidence type="ECO:0000313" key="2">
    <source>
        <dbReference type="Proteomes" id="UP001204851"/>
    </source>
</evidence>
<keyword evidence="2" id="KW-1185">Reference proteome</keyword>
<proteinExistence type="predicted"/>
<dbReference type="RefSeq" id="WP_252771913.1">
    <property type="nucleotide sequence ID" value="NZ_JAMXMC010000014.1"/>
</dbReference>
<dbReference type="EMBL" id="JAMXMC010000014">
    <property type="protein sequence ID" value="MCO5978953.1"/>
    <property type="molecule type" value="Genomic_DNA"/>
</dbReference>
<dbReference type="Proteomes" id="UP001204851">
    <property type="component" value="Unassembled WGS sequence"/>
</dbReference>
<comment type="caution">
    <text evidence="1">The sequence shown here is derived from an EMBL/GenBank/DDBJ whole genome shotgun (WGS) entry which is preliminary data.</text>
</comment>
<accession>A0ABT1BRZ7</accession>
<name>A0ABT1BRZ7_9BURK</name>
<organism evidence="1 2">
    <name type="scientific">Ideonella oryzae</name>
    <dbReference type="NCBI Taxonomy" id="2937441"/>
    <lineage>
        <taxon>Bacteria</taxon>
        <taxon>Pseudomonadati</taxon>
        <taxon>Pseudomonadota</taxon>
        <taxon>Betaproteobacteria</taxon>
        <taxon>Burkholderiales</taxon>
        <taxon>Sphaerotilaceae</taxon>
        <taxon>Ideonella</taxon>
    </lineage>
</organism>
<gene>
    <name evidence="1" type="ORF">M0L44_19820</name>
</gene>
<sequence length="290" mass="30792">MNAPTRAAACIDWGGGQVVGFALPADEGVLHERVTLCLDGVPVTSAVASQSVFALGDAWGGLPVPAREQSAFALRIPQGRLLPAHLAASLTLQLRDSQGQVLLEETLAGPAAVLALTEGAPVDLLYEVRFRAVVGGMLQGEVVDRLGLGRRPALRLSVNDGPAQTVPWLAESTEDGVHRFAIPLPVEQLTHGANRLCLTGLEGQPLACYPIQLGAGSEGESMHRLKVLEAELQFLKQLLLTRPDDTAPARLDLLKTEVVGLCSDMMGLQRVQLEREFQARLAALSGDPQA</sequence>